<dbReference type="EMBL" id="NAFL01000027">
    <property type="protein sequence ID" value="OSJ37251.1"/>
    <property type="molecule type" value="Genomic_DNA"/>
</dbReference>
<dbReference type="InterPro" id="IPR017941">
    <property type="entry name" value="Rieske_2Fe-2S"/>
</dbReference>
<organism evidence="7 8">
    <name type="scientific">Bradyrhizobium japonicum</name>
    <dbReference type="NCBI Taxonomy" id="375"/>
    <lineage>
        <taxon>Bacteria</taxon>
        <taxon>Pseudomonadati</taxon>
        <taxon>Pseudomonadota</taxon>
        <taxon>Alphaproteobacteria</taxon>
        <taxon>Hyphomicrobiales</taxon>
        <taxon>Nitrobacteraceae</taxon>
        <taxon>Bradyrhizobium</taxon>
    </lineage>
</organism>
<dbReference type="GO" id="GO:0016491">
    <property type="term" value="F:oxidoreductase activity"/>
    <property type="evidence" value="ECO:0007669"/>
    <property type="project" value="UniProtKB-KW"/>
</dbReference>
<keyword evidence="3" id="KW-0560">Oxidoreductase</keyword>
<dbReference type="InterPro" id="IPR036922">
    <property type="entry name" value="Rieske_2Fe-2S_sf"/>
</dbReference>
<keyword evidence="5" id="KW-0411">Iron-sulfur</keyword>
<evidence type="ECO:0000313" key="8">
    <source>
        <dbReference type="Proteomes" id="UP000193335"/>
    </source>
</evidence>
<feature type="domain" description="Rieske" evidence="6">
    <location>
        <begin position="10"/>
        <end position="111"/>
    </location>
</feature>
<dbReference type="AlphaFoldDB" id="A0A1Y2JYK7"/>
<dbReference type="SUPFAM" id="SSF50022">
    <property type="entry name" value="ISP domain"/>
    <property type="match status" value="1"/>
</dbReference>
<evidence type="ECO:0000256" key="3">
    <source>
        <dbReference type="ARBA" id="ARBA00023002"/>
    </source>
</evidence>
<dbReference type="PANTHER" id="PTHR21266:SF60">
    <property type="entry name" value="3-KETOSTEROID-9-ALPHA-MONOOXYGENASE, OXYGENASE COMPONENT"/>
    <property type="match status" value="1"/>
</dbReference>
<dbReference type="PROSITE" id="PS51296">
    <property type="entry name" value="RIESKE"/>
    <property type="match status" value="1"/>
</dbReference>
<keyword evidence="1" id="KW-0001">2Fe-2S</keyword>
<dbReference type="InterPro" id="IPR050584">
    <property type="entry name" value="Cholesterol_7-desaturase"/>
</dbReference>
<gene>
    <name evidence="7" type="ORF">BSZ19_00085</name>
</gene>
<evidence type="ECO:0000313" key="7">
    <source>
        <dbReference type="EMBL" id="OSJ37251.1"/>
    </source>
</evidence>
<name>A0A1Y2JYK7_BRAJP</name>
<evidence type="ECO:0000256" key="4">
    <source>
        <dbReference type="ARBA" id="ARBA00023004"/>
    </source>
</evidence>
<dbReference type="RefSeq" id="WP_144030492.1">
    <property type="nucleotide sequence ID" value="NZ_NAFL01000027.1"/>
</dbReference>
<dbReference type="GO" id="GO:0046872">
    <property type="term" value="F:metal ion binding"/>
    <property type="evidence" value="ECO:0007669"/>
    <property type="project" value="UniProtKB-KW"/>
</dbReference>
<evidence type="ECO:0000256" key="1">
    <source>
        <dbReference type="ARBA" id="ARBA00022714"/>
    </source>
</evidence>
<evidence type="ECO:0000256" key="5">
    <source>
        <dbReference type="ARBA" id="ARBA00023014"/>
    </source>
</evidence>
<keyword evidence="4" id="KW-0408">Iron</keyword>
<proteinExistence type="predicted"/>
<comment type="caution">
    <text evidence="7">The sequence shown here is derived from an EMBL/GenBank/DDBJ whole genome shotgun (WGS) entry which is preliminary data.</text>
</comment>
<sequence length="111" mass="12711">MPASFPMNAWYVAAWDVEIKHQLFPRTICGKHVVMYRRADGGVSALEDACWHRLVPLSKGRLEGDTVVCGYHGLKYNPQGRCTFMPSQETINPSACVRSYPVVERHRYVWL</sequence>
<feature type="non-terminal residue" evidence="7">
    <location>
        <position position="111"/>
    </location>
</feature>
<dbReference type="Pfam" id="PF00355">
    <property type="entry name" value="Rieske"/>
    <property type="match status" value="1"/>
</dbReference>
<protein>
    <submittedName>
        <fullName evidence="7">Rieske (2Fe-2S) protein</fullName>
    </submittedName>
</protein>
<evidence type="ECO:0000256" key="2">
    <source>
        <dbReference type="ARBA" id="ARBA00022723"/>
    </source>
</evidence>
<dbReference type="GO" id="GO:0051537">
    <property type="term" value="F:2 iron, 2 sulfur cluster binding"/>
    <property type="evidence" value="ECO:0007669"/>
    <property type="project" value="UniProtKB-KW"/>
</dbReference>
<keyword evidence="2" id="KW-0479">Metal-binding</keyword>
<accession>A0A1Y2JYK7</accession>
<dbReference type="Gene3D" id="2.102.10.10">
    <property type="entry name" value="Rieske [2Fe-2S] iron-sulphur domain"/>
    <property type="match status" value="1"/>
</dbReference>
<dbReference type="PANTHER" id="PTHR21266">
    <property type="entry name" value="IRON-SULFUR DOMAIN CONTAINING PROTEIN"/>
    <property type="match status" value="1"/>
</dbReference>
<reference evidence="7 8" key="1">
    <citation type="submission" date="2017-03" db="EMBL/GenBank/DDBJ databases">
        <title>Whole genome sequences of fourteen strains of Bradyrhizobium canariense and one strain of Bradyrhizobium japonicum isolated from Lupinus (Papilionoideae: Genisteae) species in Algeria.</title>
        <authorList>
            <person name="Crovadore J."/>
            <person name="Chekireb D."/>
            <person name="Brachmann A."/>
            <person name="Chablais R."/>
            <person name="Cochard B."/>
            <person name="Lefort F."/>
        </authorList>
    </citation>
    <scope>NUCLEOTIDE SEQUENCE [LARGE SCALE GENOMIC DNA]</scope>
    <source>
        <strain evidence="7 8">UBMA197</strain>
    </source>
</reference>
<evidence type="ECO:0000259" key="6">
    <source>
        <dbReference type="PROSITE" id="PS51296"/>
    </source>
</evidence>
<dbReference type="Proteomes" id="UP000193335">
    <property type="component" value="Unassembled WGS sequence"/>
</dbReference>